<dbReference type="Gene3D" id="2.40.160.20">
    <property type="match status" value="1"/>
</dbReference>
<feature type="signal peptide" evidence="8">
    <location>
        <begin position="1"/>
        <end position="16"/>
    </location>
</feature>
<evidence type="ECO:0000313" key="10">
    <source>
        <dbReference type="EMBL" id="SMY25322.1"/>
    </source>
</evidence>
<dbReference type="GO" id="GO:0046872">
    <property type="term" value="F:metal ion binding"/>
    <property type="evidence" value="ECO:0007669"/>
    <property type="project" value="UniProtKB-KW"/>
</dbReference>
<dbReference type="Gene3D" id="1.10.489.10">
    <property type="entry name" value="Chloroperoxidase-like"/>
    <property type="match status" value="1"/>
</dbReference>
<evidence type="ECO:0000313" key="11">
    <source>
        <dbReference type="Proteomes" id="UP000215453"/>
    </source>
</evidence>
<organism evidence="10 11">
    <name type="scientific">Zymoseptoria tritici ST99CH_1A5</name>
    <dbReference type="NCBI Taxonomy" id="1276529"/>
    <lineage>
        <taxon>Eukaryota</taxon>
        <taxon>Fungi</taxon>
        <taxon>Dikarya</taxon>
        <taxon>Ascomycota</taxon>
        <taxon>Pezizomycotina</taxon>
        <taxon>Dothideomycetes</taxon>
        <taxon>Dothideomycetidae</taxon>
        <taxon>Mycosphaerellales</taxon>
        <taxon>Mycosphaerellaceae</taxon>
        <taxon>Zymoseptoria</taxon>
    </lineage>
</organism>
<dbReference type="InterPro" id="IPR036851">
    <property type="entry name" value="Chloroperoxidase-like_sf"/>
</dbReference>
<gene>
    <name evidence="10" type="ORF">ZT1A5_G6764</name>
</gene>
<keyword evidence="5" id="KW-0560">Oxidoreductase</keyword>
<comment type="cofactor">
    <cofactor evidence="1">
        <name>heme b</name>
        <dbReference type="ChEBI" id="CHEBI:60344"/>
    </cofactor>
</comment>
<feature type="chain" id="PRO_5012554530" description="Heme haloperoxidase family profile domain-containing protein" evidence="8">
    <location>
        <begin position="17"/>
        <end position="633"/>
    </location>
</feature>
<feature type="domain" description="Heme haloperoxidase family profile" evidence="9">
    <location>
        <begin position="67"/>
        <end position="308"/>
    </location>
</feature>
<evidence type="ECO:0000256" key="3">
    <source>
        <dbReference type="ARBA" id="ARBA00022617"/>
    </source>
</evidence>
<evidence type="ECO:0000256" key="5">
    <source>
        <dbReference type="ARBA" id="ARBA00023002"/>
    </source>
</evidence>
<keyword evidence="2" id="KW-0575">Peroxidase</keyword>
<dbReference type="PANTHER" id="PTHR33577:SF1">
    <property type="entry name" value="HEME HALOPEROXIDASE FAMILY PROFILE DOMAIN-CONTAINING PROTEIN"/>
    <property type="match status" value="1"/>
</dbReference>
<keyword evidence="6" id="KW-0408">Iron</keyword>
<proteinExistence type="inferred from homology"/>
<name>A0A1Y6LLI5_ZYMTR</name>
<dbReference type="Pfam" id="PF11578">
    <property type="entry name" value="DUF3237"/>
    <property type="match status" value="1"/>
</dbReference>
<accession>A0A1Y6LLI5</accession>
<dbReference type="Pfam" id="PF01328">
    <property type="entry name" value="Peroxidase_2"/>
    <property type="match status" value="1"/>
</dbReference>
<evidence type="ECO:0000259" key="9">
    <source>
        <dbReference type="PROSITE" id="PS51405"/>
    </source>
</evidence>
<dbReference type="Proteomes" id="UP000215453">
    <property type="component" value="Chromosome 6"/>
</dbReference>
<sequence length="633" mass="68457">MKNTFSLLAALPLVSAFPAVLEQLQKREVFPTVPAPRFTTDRDNCGSHGKCTVFDAQDQLVNVQEGSGHEFRSPGAGDLRGQCPGLNAAANHAFLPRNGIATIQQTVDGLGAAYSMSPELGAALAAIAIAVSGDPVAGTWSIGSGYNGAVGLLGRPTGIVGTHSRYEGDASIVRGDAFMHGGNVGAFEMHRWERLYSLLGDEDNLTHDKVASQAYYTMQYSVENNPYYFSAPFSGLVAPDAHNFVVNFMSNHSADNMGGQLSRETLKSFFAVTGETGSFVHNRGQERIPDNWYKRPTSQPMNTVDTNVDTAVNDRMYPGIIKFGGNTGTVNSFTGVDLGDLTGGVFNGATLGEGNNLSCFFLRASQAGLVDAGSPVTGAVGAALNLLTKTLGPQAQALGCPELKSLNNNLFSDLHKRHILLIQNLNNLVPKSPISFKEQVDFSRPLAMSSSSMQPGTIEKPHPISSLSNTKWNTPEYKLPLPTLTFLLHLECEMETFRHIGQGPFGDRSTVIFKGGRFEGPRMRGEILPGGGDWEIVRDHEDQQTAYLNTRYNLVTHDGATIYLQTTGTRTGPKEILEKLGDDTSITADQFKMRLHLTFETGDPRYSFLNQMVAIASSGRVGSQVIYDAYEVL</sequence>
<evidence type="ECO:0000256" key="2">
    <source>
        <dbReference type="ARBA" id="ARBA00022559"/>
    </source>
</evidence>
<dbReference type="HAMAP" id="MF_00775">
    <property type="entry name" value="UPF0311"/>
    <property type="match status" value="1"/>
</dbReference>
<dbReference type="SUPFAM" id="SSF47571">
    <property type="entry name" value="Cloroperoxidase"/>
    <property type="match status" value="1"/>
</dbReference>
<evidence type="ECO:0000256" key="4">
    <source>
        <dbReference type="ARBA" id="ARBA00022723"/>
    </source>
</evidence>
<dbReference type="PROSITE" id="PS51405">
    <property type="entry name" value="HEME_HALOPEROXIDASE"/>
    <property type="match status" value="1"/>
</dbReference>
<dbReference type="InterPro" id="IPR020915">
    <property type="entry name" value="UPF0311"/>
</dbReference>
<dbReference type="AlphaFoldDB" id="A0A1Y6LLI5"/>
<reference evidence="10 11" key="1">
    <citation type="submission" date="2016-10" db="EMBL/GenBank/DDBJ databases">
        <authorList>
            <person name="Varghese N."/>
        </authorList>
    </citation>
    <scope>NUCLEOTIDE SEQUENCE [LARGE SCALE GENOMIC DNA]</scope>
</reference>
<evidence type="ECO:0000256" key="8">
    <source>
        <dbReference type="SAM" id="SignalP"/>
    </source>
</evidence>
<keyword evidence="4" id="KW-0479">Metal-binding</keyword>
<dbReference type="PANTHER" id="PTHR33577">
    <property type="entry name" value="STERIGMATOCYSTIN BIOSYNTHESIS PEROXIDASE STCC-RELATED"/>
    <property type="match status" value="1"/>
</dbReference>
<keyword evidence="8" id="KW-0732">Signal</keyword>
<dbReference type="InterPro" id="IPR000028">
    <property type="entry name" value="Chloroperoxidase"/>
</dbReference>
<dbReference type="GO" id="GO:0004601">
    <property type="term" value="F:peroxidase activity"/>
    <property type="evidence" value="ECO:0007669"/>
    <property type="project" value="UniProtKB-KW"/>
</dbReference>
<protein>
    <recommendedName>
        <fullName evidence="9">Heme haloperoxidase family profile domain-containing protein</fullName>
    </recommendedName>
</protein>
<dbReference type="EMBL" id="LT882681">
    <property type="protein sequence ID" value="SMY25322.1"/>
    <property type="molecule type" value="Genomic_DNA"/>
</dbReference>
<evidence type="ECO:0000256" key="6">
    <source>
        <dbReference type="ARBA" id="ARBA00023004"/>
    </source>
</evidence>
<keyword evidence="3" id="KW-0349">Heme</keyword>
<evidence type="ECO:0000256" key="1">
    <source>
        <dbReference type="ARBA" id="ARBA00001970"/>
    </source>
</evidence>
<evidence type="ECO:0000256" key="7">
    <source>
        <dbReference type="ARBA" id="ARBA00025795"/>
    </source>
</evidence>
<comment type="similarity">
    <text evidence="7">Belongs to the chloroperoxidase family.</text>
</comment>